<dbReference type="RefSeq" id="WP_074223061.1">
    <property type="nucleotide sequence ID" value="NZ_FSRC01000001.1"/>
</dbReference>
<dbReference type="Pfam" id="PF20329">
    <property type="entry name" value="DUF6624"/>
    <property type="match status" value="1"/>
</dbReference>
<evidence type="ECO:0000313" key="1">
    <source>
        <dbReference type="EMBL" id="SIN66157.1"/>
    </source>
</evidence>
<dbReference type="InterPro" id="IPR046732">
    <property type="entry name" value="DUF6624"/>
</dbReference>
<proteinExistence type="predicted"/>
<dbReference type="OrthoDB" id="1164858at2"/>
<dbReference type="AlphaFoldDB" id="A0A1N6D621"/>
<name>A0A1N6D621_9BACT</name>
<dbReference type="Proteomes" id="UP000185221">
    <property type="component" value="Unassembled WGS sequence"/>
</dbReference>
<protein>
    <submittedName>
        <fullName evidence="1">Uncharacterized protein</fullName>
    </submittedName>
</protein>
<evidence type="ECO:0000313" key="2">
    <source>
        <dbReference type="Proteomes" id="UP000185221"/>
    </source>
</evidence>
<sequence>MKNLLVLMVMMPLVCACFGQKIECNLEETASQLDEIYQKDQEVRKELMALLGKYQETGEGGIKLLLLSRKMERIDKGNQDYVLRLLEKCGWNNKLPKSSHETIFLVLQHADAPVIEKYISWVKEKVELEILKPDDYATMLDRKLMNENKLQLYGTQTLALENSNTTYVWPVQNPDSLNLRRKSVGLPDMDTYFKIAQDSFQVKMEWDPNLTLEQVNALKKGN</sequence>
<gene>
    <name evidence="1" type="ORF">SAMN05444394_0286</name>
</gene>
<organism evidence="1 2">
    <name type="scientific">Algoriphagus halophilus</name>
    <dbReference type="NCBI Taxonomy" id="226505"/>
    <lineage>
        <taxon>Bacteria</taxon>
        <taxon>Pseudomonadati</taxon>
        <taxon>Bacteroidota</taxon>
        <taxon>Cytophagia</taxon>
        <taxon>Cytophagales</taxon>
        <taxon>Cyclobacteriaceae</taxon>
        <taxon>Algoriphagus</taxon>
    </lineage>
</organism>
<reference evidence="2" key="1">
    <citation type="submission" date="2016-11" db="EMBL/GenBank/DDBJ databases">
        <authorList>
            <person name="Varghese N."/>
            <person name="Submissions S."/>
        </authorList>
    </citation>
    <scope>NUCLEOTIDE SEQUENCE [LARGE SCALE GENOMIC DNA]</scope>
    <source>
        <strain evidence="2">DSM 15292</strain>
    </source>
</reference>
<dbReference type="PROSITE" id="PS51257">
    <property type="entry name" value="PROKAR_LIPOPROTEIN"/>
    <property type="match status" value="1"/>
</dbReference>
<dbReference type="STRING" id="226505.SAMN05444394_0286"/>
<keyword evidence="2" id="KW-1185">Reference proteome</keyword>
<dbReference type="EMBL" id="FSRC01000001">
    <property type="protein sequence ID" value="SIN66157.1"/>
    <property type="molecule type" value="Genomic_DNA"/>
</dbReference>
<accession>A0A1N6D621</accession>